<evidence type="ECO:0008006" key="3">
    <source>
        <dbReference type="Google" id="ProtNLM"/>
    </source>
</evidence>
<evidence type="ECO:0000313" key="2">
    <source>
        <dbReference type="Proteomes" id="UP001501920"/>
    </source>
</evidence>
<sequence length="68" mass="7837">MIPGESRHPAEGTHFGRLYSFPVRVGLCQGCPWSPILFRIFMDRISRANNPNQLNQFTQQVKLISHQI</sequence>
<reference evidence="1 2" key="1">
    <citation type="submission" date="2020-10" db="EMBL/GenBank/DDBJ databases">
        <title>Pygocentrus nattereri (red-bellied piranha) genome, fPygNat1, primary haplotype.</title>
        <authorList>
            <person name="Myers G."/>
            <person name="Meyer A."/>
            <person name="Karagic N."/>
            <person name="Pippel M."/>
            <person name="Winkler S."/>
            <person name="Tracey A."/>
            <person name="Wood J."/>
            <person name="Formenti G."/>
            <person name="Howe K."/>
            <person name="Fedrigo O."/>
            <person name="Jarvis E.D."/>
        </authorList>
    </citation>
    <scope>NUCLEOTIDE SEQUENCE [LARGE SCALE GENOMIC DNA]</scope>
</reference>
<evidence type="ECO:0000313" key="1">
    <source>
        <dbReference type="Ensembl" id="ENSPNAP00000071380.1"/>
    </source>
</evidence>
<dbReference type="Ensembl" id="ENSPNAT00000060401.1">
    <property type="protein sequence ID" value="ENSPNAP00000071380.1"/>
    <property type="gene ID" value="ENSPNAG00000030696.1"/>
</dbReference>
<reference evidence="1" key="3">
    <citation type="submission" date="2025-09" db="UniProtKB">
        <authorList>
            <consortium name="Ensembl"/>
        </authorList>
    </citation>
    <scope>IDENTIFICATION</scope>
</reference>
<accession>A0AAR2L4B2</accession>
<reference evidence="1" key="2">
    <citation type="submission" date="2025-08" db="UniProtKB">
        <authorList>
            <consortium name="Ensembl"/>
        </authorList>
    </citation>
    <scope>IDENTIFICATION</scope>
</reference>
<name>A0AAR2L4B2_PYGNA</name>
<protein>
    <recommendedName>
        <fullName evidence="3">Reverse transcriptase domain-containing protein</fullName>
    </recommendedName>
</protein>
<dbReference type="Proteomes" id="UP001501920">
    <property type="component" value="Chromosome 25"/>
</dbReference>
<proteinExistence type="predicted"/>
<keyword evidence="2" id="KW-1185">Reference proteome</keyword>
<organism evidence="1 2">
    <name type="scientific">Pygocentrus nattereri</name>
    <name type="common">Red-bellied piranha</name>
    <dbReference type="NCBI Taxonomy" id="42514"/>
    <lineage>
        <taxon>Eukaryota</taxon>
        <taxon>Metazoa</taxon>
        <taxon>Chordata</taxon>
        <taxon>Craniata</taxon>
        <taxon>Vertebrata</taxon>
        <taxon>Euteleostomi</taxon>
        <taxon>Actinopterygii</taxon>
        <taxon>Neopterygii</taxon>
        <taxon>Teleostei</taxon>
        <taxon>Ostariophysi</taxon>
        <taxon>Characiformes</taxon>
        <taxon>Characoidei</taxon>
        <taxon>Pygocentrus</taxon>
    </lineage>
</organism>
<dbReference type="AlphaFoldDB" id="A0AAR2L4B2"/>